<dbReference type="Pfam" id="PF00933">
    <property type="entry name" value="Glyco_hydro_3"/>
    <property type="match status" value="1"/>
</dbReference>
<dbReference type="PRINTS" id="PR00133">
    <property type="entry name" value="GLHYDRLASE3"/>
</dbReference>
<dbReference type="InterPro" id="IPR001764">
    <property type="entry name" value="Glyco_hydro_3_N"/>
</dbReference>
<protein>
    <recommendedName>
        <fullName evidence="3 6">beta-glucosidase</fullName>
        <ecNumber evidence="3 6">3.2.1.21</ecNumber>
    </recommendedName>
</protein>
<dbReference type="InterPro" id="IPR036881">
    <property type="entry name" value="Glyco_hydro_3_C_sf"/>
</dbReference>
<organism evidence="8 9">
    <name type="scientific">Rhizoctonia solani</name>
    <dbReference type="NCBI Taxonomy" id="456999"/>
    <lineage>
        <taxon>Eukaryota</taxon>
        <taxon>Fungi</taxon>
        <taxon>Dikarya</taxon>
        <taxon>Basidiomycota</taxon>
        <taxon>Agaricomycotina</taxon>
        <taxon>Agaricomycetes</taxon>
        <taxon>Cantharellales</taxon>
        <taxon>Ceratobasidiaceae</taxon>
        <taxon>Rhizoctonia</taxon>
    </lineage>
</organism>
<comment type="caution">
    <text evidence="8">The sequence shown here is derived from an EMBL/GenBank/DDBJ whole genome shotgun (WGS) entry which is preliminary data.</text>
</comment>
<dbReference type="InterPro" id="IPR036962">
    <property type="entry name" value="Glyco_hydro_3_N_sf"/>
</dbReference>
<keyword evidence="5 6" id="KW-0326">Glycosidase</keyword>
<evidence type="ECO:0000313" key="9">
    <source>
        <dbReference type="Proteomes" id="UP000663861"/>
    </source>
</evidence>
<dbReference type="PANTHER" id="PTHR42715">
    <property type="entry name" value="BETA-GLUCOSIDASE"/>
    <property type="match status" value="1"/>
</dbReference>
<dbReference type="EMBL" id="CAJMWY010004061">
    <property type="protein sequence ID" value="CAE6516664.1"/>
    <property type="molecule type" value="Genomic_DNA"/>
</dbReference>
<dbReference type="InterPro" id="IPR011658">
    <property type="entry name" value="PA14_dom"/>
</dbReference>
<keyword evidence="6" id="KW-0624">Polysaccharide degradation</keyword>
<dbReference type="InterPro" id="IPR002772">
    <property type="entry name" value="Glyco_hydro_3_C"/>
</dbReference>
<dbReference type="InterPro" id="IPR019800">
    <property type="entry name" value="Glyco_hydro_3_AS"/>
</dbReference>
<dbReference type="InterPro" id="IPR017853">
    <property type="entry name" value="GH"/>
</dbReference>
<dbReference type="InterPro" id="IPR037524">
    <property type="entry name" value="PA14/GLEYA"/>
</dbReference>
<evidence type="ECO:0000256" key="4">
    <source>
        <dbReference type="ARBA" id="ARBA00022801"/>
    </source>
</evidence>
<dbReference type="Gene3D" id="3.40.50.1700">
    <property type="entry name" value="Glycoside hydrolase family 3 C-terminal domain"/>
    <property type="match status" value="3"/>
</dbReference>
<dbReference type="Pfam" id="PF07691">
    <property type="entry name" value="PA14"/>
    <property type="match status" value="1"/>
</dbReference>
<dbReference type="Proteomes" id="UP000663861">
    <property type="component" value="Unassembled WGS sequence"/>
</dbReference>
<dbReference type="PROSITE" id="PS51820">
    <property type="entry name" value="PA14"/>
    <property type="match status" value="1"/>
</dbReference>
<comment type="catalytic activity">
    <reaction evidence="1 6">
        <text>Hydrolysis of terminal, non-reducing beta-D-glucosyl residues with release of beta-D-glucose.</text>
        <dbReference type="EC" id="3.2.1.21"/>
    </reaction>
</comment>
<evidence type="ECO:0000256" key="3">
    <source>
        <dbReference type="ARBA" id="ARBA00012744"/>
    </source>
</evidence>
<gene>
    <name evidence="8" type="ORF">RDB_LOCUS148030</name>
</gene>
<evidence type="ECO:0000313" key="8">
    <source>
        <dbReference type="EMBL" id="CAE6516664.1"/>
    </source>
</evidence>
<dbReference type="SMART" id="SM01217">
    <property type="entry name" value="Fn3_like"/>
    <property type="match status" value="1"/>
</dbReference>
<proteinExistence type="inferred from homology"/>
<comment type="pathway">
    <text evidence="6">Glycan metabolism; cellulose degradation.</text>
</comment>
<dbReference type="InterPro" id="IPR050288">
    <property type="entry name" value="Cellulose_deg_GH3"/>
</dbReference>
<reference evidence="8" key="1">
    <citation type="submission" date="2021-01" db="EMBL/GenBank/DDBJ databases">
        <authorList>
            <person name="Kaushik A."/>
        </authorList>
    </citation>
    <scope>NUCLEOTIDE SEQUENCE</scope>
    <source>
        <strain evidence="8">AG4-RS23</strain>
    </source>
</reference>
<dbReference type="GO" id="GO:0030245">
    <property type="term" value="P:cellulose catabolic process"/>
    <property type="evidence" value="ECO:0007669"/>
    <property type="project" value="UniProtKB-UniPathway"/>
</dbReference>
<dbReference type="Pfam" id="PF01915">
    <property type="entry name" value="Glyco_hydro_3_C"/>
    <property type="match status" value="1"/>
</dbReference>
<keyword evidence="4 6" id="KW-0378">Hydrolase</keyword>
<dbReference type="SMART" id="SM00758">
    <property type="entry name" value="PA14"/>
    <property type="match status" value="1"/>
</dbReference>
<name>A0A8H3HKP6_9AGAM</name>
<sequence>MTANNPFLHVNVDELVSKLSQEEKILLLGAPNWWNTNKIERLGVPSVRMSDGPNGVRGSSHFLSSPAQCIPCATALGSTFDPELIHEVGSFLAVEAKTKSATVLLAPTCNIQRSPLGGRSFESFSEDPHLSGHLAAAYVAGLQDNGVAATIKHFVANDQEHERMAVDTILSERALREIYLMPFMIAQRDAAPWAYMTAYNRIHGTHVSECKRILGDILRKEWGFNGLVMSDWYGTYSVDVAINAGLDLEMPGPPRWRQPVLVNHALTSRKLLPSTLDLRAKTVLEFVQKLAQTSPDVVFGDGKERTRDDPKDREFNRKVAGRSIVLLKNDQEVLPLKKKKLLVVGPNAQARVISGGGSAFLKPSYAVTPWEGITAAKAEGPSYAVTPWEGITAAKAEGVDVKFEVGCYAHKFLPTLETLLTSPDGQPGWEARFYTGVDVKFEVGCYAHKFLPTLETLLTSPDGQPGWEARFYTHDENQQPKDEVAKFVLNDTRVKLNDFLPEGLTSSWTIKLKGTLKVDKTAPFEFGLTVAGRAKLWVNGKMTIDNWTHQRPGEFFYGQGSAEEKAVVDLKAGEAVDIYVEYDNLSPAAKGVQMQPALMRGVRLGGAEKIDPDEALKAATKAASEADAVIAVVGLNHEWESEGFDRPNLSLPGRQDELIHAVAKANKNTVVVIQAGSAVSMPWVDDVAGILQSWYLGNEAGNAIADVLFGKVNPSGRLPISLPKREEDIPAHLSFGSEMGKWRRYSRGKVNPSGRLPISLPKREEDIPAHLSFGSEMGKVYYREDVFVGYKYYQARKVAPLFPFGFGLSYTSFELSDLKVEGPTSHDTDLEVKASVTVKNTGSTKGSEIVQLYVTPPPGPITHPKLQLRAFGKAADLDPGASTTVKLSFGKYGVSFWHEEDETWRVDAGKYQVFVGTSSVDLPLSSSFELKQTFSWRGL</sequence>
<dbReference type="UniPathway" id="UPA00696"/>
<dbReference type="AlphaFoldDB" id="A0A8H3HKP6"/>
<dbReference type="SUPFAM" id="SSF51445">
    <property type="entry name" value="(Trans)glycosidases"/>
    <property type="match status" value="1"/>
</dbReference>
<accession>A0A8H3HKP6</accession>
<dbReference type="FunFam" id="2.60.40.10:FF:000495">
    <property type="entry name" value="Periplasmic beta-glucosidase"/>
    <property type="match status" value="1"/>
</dbReference>
<dbReference type="Gene3D" id="2.60.40.10">
    <property type="entry name" value="Immunoglobulins"/>
    <property type="match status" value="1"/>
</dbReference>
<evidence type="ECO:0000259" key="7">
    <source>
        <dbReference type="PROSITE" id="PS51820"/>
    </source>
</evidence>
<dbReference type="GO" id="GO:0008422">
    <property type="term" value="F:beta-glucosidase activity"/>
    <property type="evidence" value="ECO:0007669"/>
    <property type="project" value="UniProtKB-EC"/>
</dbReference>
<dbReference type="SUPFAM" id="SSF52279">
    <property type="entry name" value="Beta-D-glucan exohydrolase, C-terminal domain"/>
    <property type="match status" value="2"/>
</dbReference>
<dbReference type="InterPro" id="IPR026891">
    <property type="entry name" value="Fn3-like"/>
</dbReference>
<evidence type="ECO:0000256" key="6">
    <source>
        <dbReference type="RuleBase" id="RU361161"/>
    </source>
</evidence>
<evidence type="ECO:0000256" key="2">
    <source>
        <dbReference type="ARBA" id="ARBA00005336"/>
    </source>
</evidence>
<keyword evidence="6" id="KW-0119">Carbohydrate metabolism</keyword>
<feature type="domain" description="PA14" evidence="7">
    <location>
        <begin position="462"/>
        <end position="620"/>
    </location>
</feature>
<evidence type="ECO:0000256" key="1">
    <source>
        <dbReference type="ARBA" id="ARBA00000448"/>
    </source>
</evidence>
<evidence type="ECO:0000256" key="5">
    <source>
        <dbReference type="ARBA" id="ARBA00023295"/>
    </source>
</evidence>
<dbReference type="InterPro" id="IPR013783">
    <property type="entry name" value="Ig-like_fold"/>
</dbReference>
<dbReference type="Gene3D" id="3.20.20.300">
    <property type="entry name" value="Glycoside hydrolase, family 3, N-terminal domain"/>
    <property type="match status" value="1"/>
</dbReference>
<dbReference type="Pfam" id="PF14310">
    <property type="entry name" value="Fn3-like"/>
    <property type="match status" value="1"/>
</dbReference>
<dbReference type="EC" id="3.2.1.21" evidence="3 6"/>
<dbReference type="PROSITE" id="PS00775">
    <property type="entry name" value="GLYCOSYL_HYDROL_F3"/>
    <property type="match status" value="1"/>
</dbReference>
<dbReference type="PANTHER" id="PTHR42715:SF27">
    <property type="entry name" value="BETA-GLUCOSIDASE-RELATED"/>
    <property type="match status" value="1"/>
</dbReference>
<comment type="similarity">
    <text evidence="2 6">Belongs to the glycosyl hydrolase 3 family.</text>
</comment>